<feature type="compositionally biased region" description="Basic and acidic residues" evidence="1">
    <location>
        <begin position="14"/>
        <end position="27"/>
    </location>
</feature>
<dbReference type="AlphaFoldDB" id="A0A8X7VMJ1"/>
<name>A0A8X7VMJ1_BRACI</name>
<dbReference type="EMBL" id="JAAMPC010000004">
    <property type="protein sequence ID" value="KAG2313986.1"/>
    <property type="molecule type" value="Genomic_DNA"/>
</dbReference>
<feature type="region of interest" description="Disordered" evidence="1">
    <location>
        <begin position="45"/>
        <end position="82"/>
    </location>
</feature>
<evidence type="ECO:0000313" key="2">
    <source>
        <dbReference type="EMBL" id="KAG2313986.1"/>
    </source>
</evidence>
<evidence type="ECO:0000256" key="1">
    <source>
        <dbReference type="SAM" id="MobiDB-lite"/>
    </source>
</evidence>
<comment type="caution">
    <text evidence="2">The sequence shown here is derived from an EMBL/GenBank/DDBJ whole genome shotgun (WGS) entry which is preliminary data.</text>
</comment>
<reference evidence="2 3" key="1">
    <citation type="submission" date="2020-02" db="EMBL/GenBank/DDBJ databases">
        <authorList>
            <person name="Ma Q."/>
            <person name="Huang Y."/>
            <person name="Song X."/>
            <person name="Pei D."/>
        </authorList>
    </citation>
    <scope>NUCLEOTIDE SEQUENCE [LARGE SCALE GENOMIC DNA]</scope>
    <source>
        <strain evidence="2">Sxm20200214</strain>
        <tissue evidence="2">Leaf</tissue>
    </source>
</reference>
<protein>
    <submittedName>
        <fullName evidence="2">Uncharacterized protein</fullName>
    </submittedName>
</protein>
<organism evidence="2 3">
    <name type="scientific">Brassica carinata</name>
    <name type="common">Ethiopian mustard</name>
    <name type="synonym">Abyssinian cabbage</name>
    <dbReference type="NCBI Taxonomy" id="52824"/>
    <lineage>
        <taxon>Eukaryota</taxon>
        <taxon>Viridiplantae</taxon>
        <taxon>Streptophyta</taxon>
        <taxon>Embryophyta</taxon>
        <taxon>Tracheophyta</taxon>
        <taxon>Spermatophyta</taxon>
        <taxon>Magnoliopsida</taxon>
        <taxon>eudicotyledons</taxon>
        <taxon>Gunneridae</taxon>
        <taxon>Pentapetalae</taxon>
        <taxon>rosids</taxon>
        <taxon>malvids</taxon>
        <taxon>Brassicales</taxon>
        <taxon>Brassicaceae</taxon>
        <taxon>Brassiceae</taxon>
        <taxon>Brassica</taxon>
    </lineage>
</organism>
<feature type="compositionally biased region" description="Basic and acidic residues" evidence="1">
    <location>
        <begin position="45"/>
        <end position="54"/>
    </location>
</feature>
<sequence length="82" mass="9546">MNSFNGFPTRKKAKKDDSVSKILDNHEKKHMKKFLIKECRRCFDTSPKRGDELSRNMARVETNNNKQAYGRTKKGSPQNEIS</sequence>
<feature type="region of interest" description="Disordered" evidence="1">
    <location>
        <begin position="1"/>
        <end position="27"/>
    </location>
</feature>
<keyword evidence="3" id="KW-1185">Reference proteome</keyword>
<gene>
    <name evidence="2" type="ORF">Bca52824_017108</name>
</gene>
<dbReference type="Proteomes" id="UP000886595">
    <property type="component" value="Unassembled WGS sequence"/>
</dbReference>
<evidence type="ECO:0000313" key="3">
    <source>
        <dbReference type="Proteomes" id="UP000886595"/>
    </source>
</evidence>
<accession>A0A8X7VMJ1</accession>
<proteinExistence type="predicted"/>